<organism evidence="1 2">
    <name type="scientific">Acinetobacter indicus</name>
    <dbReference type="NCBI Taxonomy" id="756892"/>
    <lineage>
        <taxon>Bacteria</taxon>
        <taxon>Pseudomonadati</taxon>
        <taxon>Pseudomonadota</taxon>
        <taxon>Gammaproteobacteria</taxon>
        <taxon>Moraxellales</taxon>
        <taxon>Moraxellaceae</taxon>
        <taxon>Acinetobacter</taxon>
    </lineage>
</organism>
<dbReference type="RefSeq" id="WP_163146607.1">
    <property type="nucleotide sequence ID" value="NZ_CP044458.1"/>
</dbReference>
<keyword evidence="1" id="KW-0614">Plasmid</keyword>
<protein>
    <submittedName>
        <fullName evidence="1">Uncharacterized protein</fullName>
    </submittedName>
</protein>
<dbReference type="AlphaFoldDB" id="A0A6C0Y791"/>
<evidence type="ECO:0000313" key="1">
    <source>
        <dbReference type="EMBL" id="QIC72048.1"/>
    </source>
</evidence>
<name>A0A6C0Y791_9GAMM</name>
<dbReference type="Proteomes" id="UP000503440">
    <property type="component" value="Plasmid pB18-3"/>
</dbReference>
<sequence>MTTQTTKQPKTEKYPLQLENWGDDSYMIISRGHHDLDVFKRLVNQEYEHFGNFFEAAYHGYFKATPHDFGTAYSPVGPNTRGAFPATIAQEGWQAEFGDKEWERVVFKNGDLVVPLHDEFGPNPPLETCYGISYKGETGFITVMPEADDRPRKYNRVTAQYRLANAQERAVGHRL</sequence>
<proteinExistence type="predicted"/>
<geneLocation type="plasmid" evidence="2">
    <name>pb18-3</name>
</geneLocation>
<gene>
    <name evidence="1" type="ORF">FSC09_16965</name>
</gene>
<reference evidence="1 2" key="1">
    <citation type="submission" date="2019-09" db="EMBL/GenBank/DDBJ databases">
        <title>Non-baumannii Acinetobacter spp. carrying blaNDM-1 isolated in China.</title>
        <authorList>
            <person name="Cui C."/>
            <person name="Chen C."/>
            <person name="Sun J."/>
            <person name="Liu Y."/>
        </authorList>
    </citation>
    <scope>NUCLEOTIDE SEQUENCE [LARGE SCALE GENOMIC DNA]</scope>
    <source>
        <strain evidence="1 2">B18</strain>
        <plasmid evidence="2">pb18-3</plasmid>
    </source>
</reference>
<dbReference type="EMBL" id="CP044458">
    <property type="protein sequence ID" value="QIC72048.1"/>
    <property type="molecule type" value="Genomic_DNA"/>
</dbReference>
<accession>A0A6C0Y791</accession>
<evidence type="ECO:0000313" key="2">
    <source>
        <dbReference type="Proteomes" id="UP000503440"/>
    </source>
</evidence>